<dbReference type="AlphaFoldDB" id="A0A0M4DYT7"/>
<gene>
    <name evidence="2" type="ORF">SPRI_6806</name>
</gene>
<dbReference type="EMBL" id="CP011340">
    <property type="protein sequence ID" value="ALC25112.1"/>
    <property type="molecule type" value="Genomic_DNA"/>
</dbReference>
<accession>A0A0M4DYT7</accession>
<evidence type="ECO:0000313" key="3">
    <source>
        <dbReference type="Proteomes" id="UP000060513"/>
    </source>
</evidence>
<dbReference type="PATRIC" id="fig|38300.4.peg.7120"/>
<dbReference type="STRING" id="38300.SPRI_6806"/>
<dbReference type="OMA" id="TELWHTR"/>
<reference evidence="2 3" key="1">
    <citation type="submission" date="2015-08" db="EMBL/GenBank/DDBJ databases">
        <title>Genome sequence of the pristinamycin over-producing bacterium Streptomyces pristinaespiralis HCCB10218.</title>
        <authorList>
            <person name="Tian J."/>
            <person name="Yang J."/>
            <person name="Li L."/>
            <person name="Ruan L."/>
            <person name="Wei W."/>
            <person name="Zheng G."/>
            <person name="Wei Z."/>
            <person name="Yang S."/>
            <person name="Ge M."/>
            <person name="Jiang W."/>
            <person name="Lu Y."/>
        </authorList>
    </citation>
    <scope>NUCLEOTIDE SEQUENCE [LARGE SCALE GENOMIC DNA]</scope>
    <source>
        <strain evidence="2 3">HCCB 10218</strain>
    </source>
</reference>
<proteinExistence type="predicted"/>
<evidence type="ECO:0000313" key="2">
    <source>
        <dbReference type="EMBL" id="ALC25112.1"/>
    </source>
</evidence>
<name>A0A0M4DYT7_STRPR</name>
<dbReference type="Proteomes" id="UP000060513">
    <property type="component" value="Chromosome"/>
</dbReference>
<sequence>MSTDTPLPVGRKLWQEVRNLGGEGRGGGQDRGQGGGRRFGSREGSREGRDGRGDRRRPDHRPDHGPDRHPDHGPGSPDRPDRPQGPPPDDAASAEGPFRVVRPADMLVVDITLVNLKFDGHRLVRKDPAEPTLVLFGLPPQHVLEEIPPSLDTVTTALAPMKAFTAGPTHLAFSVPADIDGLELSLSSLLDWARLVPMTVPAGLQVPDTPGTTIFQGIPRSVIEFPTRLLLTYDEPVDWVGNPEPQLAAGRAALWHARLHNDRDDEVMLRAFATPSDRGGPPPAGLLTAENLEDLVTLTGRVELTGPGGGPPLVVPSAPLHAEQFIVTPMGASAHLRGAWEAPLGSEAVRFQQAGRHFPNLVTYDHITGLGRDQFVRVVTRGRLSTGHEAQHVKECKRVFVARPDDGIVAYLQQEHRIIVKQPEVQYGADTGFKHGGREMPFRALRITDRVTPLIQQPPADSPFWVCLQNSGSDHEFTLIGTDCEGRKVSFKLPLVFVPDGTPEVGAKLAALYAPGPQLEGRLSRPLGGQVMAMAQPPAGAPGSTSHAVGALSFGLGVPDPAGHRFVVGMPYVSAAKVRVPAVEQFTPNAGDLPVHFNDTYLRQTMEKHPAGAYLDLVEAVGLTFGAEKAGGVASPNAAVKVITSQAGVVPDVFKADPATGEVVDALPVETIQAAFAGAKLLGFIDLDRILGGIDKNSLGTLRQLGDEQIEALLRAPDGLLPAPVLRVRDLADGQGKELRYVWKPLLKQPQGGQDILDVSHAALTLDARTIRSKDAVDKATVQGRLTNFALKFAGVAEVEIADLTFSTGPGKKPDVSASGLELRFKKELEFINTLRSALPADAFGSGAYVDVQPSGIRAGYELALPAIGLGVFTLSNVSLSAELSVPFDARPVSFRFSVSERQHPFNVTVSLFGGGGYFSMLVDAEGVKQIEGALEFGGNAALNLGVASGGVSIMAGIRFALEGDGVFLGGYLRCNGFLSVLGIVTVSVEFYLELSWEKVGGQSVVRGRGTLTVSVRIAFFSKSVQLRLERSFSGAPGDPTFTDCVRPGHWRDYCLAFAP</sequence>
<organism evidence="2">
    <name type="scientific">Streptomyces pristinaespiralis</name>
    <dbReference type="NCBI Taxonomy" id="38300"/>
    <lineage>
        <taxon>Bacteria</taxon>
        <taxon>Bacillati</taxon>
        <taxon>Actinomycetota</taxon>
        <taxon>Actinomycetes</taxon>
        <taxon>Kitasatosporales</taxon>
        <taxon>Streptomycetaceae</taxon>
        <taxon>Streptomyces</taxon>
    </lineage>
</organism>
<feature type="region of interest" description="Disordered" evidence="1">
    <location>
        <begin position="1"/>
        <end position="95"/>
    </location>
</feature>
<protein>
    <submittedName>
        <fullName evidence="2">Bcav</fullName>
    </submittedName>
</protein>
<dbReference type="KEGG" id="spri:SPRI_6806"/>
<evidence type="ECO:0000256" key="1">
    <source>
        <dbReference type="SAM" id="MobiDB-lite"/>
    </source>
</evidence>
<feature type="compositionally biased region" description="Basic and acidic residues" evidence="1">
    <location>
        <begin position="40"/>
        <end position="82"/>
    </location>
</feature>
<feature type="compositionally biased region" description="Gly residues" evidence="1">
    <location>
        <begin position="21"/>
        <end position="38"/>
    </location>
</feature>